<accession>A0A8J7QCF7</accession>
<dbReference type="Proteomes" id="UP000664417">
    <property type="component" value="Unassembled WGS sequence"/>
</dbReference>
<evidence type="ECO:0000256" key="1">
    <source>
        <dbReference type="SAM" id="Coils"/>
    </source>
</evidence>
<organism evidence="3 4">
    <name type="scientific">Acanthopleuribacter pedis</name>
    <dbReference type="NCBI Taxonomy" id="442870"/>
    <lineage>
        <taxon>Bacteria</taxon>
        <taxon>Pseudomonadati</taxon>
        <taxon>Acidobacteriota</taxon>
        <taxon>Holophagae</taxon>
        <taxon>Acanthopleuribacterales</taxon>
        <taxon>Acanthopleuribacteraceae</taxon>
        <taxon>Acanthopleuribacter</taxon>
    </lineage>
</organism>
<reference evidence="3" key="1">
    <citation type="submission" date="2021-03" db="EMBL/GenBank/DDBJ databases">
        <authorList>
            <person name="Wang G."/>
        </authorList>
    </citation>
    <scope>NUCLEOTIDE SEQUENCE</scope>
    <source>
        <strain evidence="3">KCTC 12899</strain>
    </source>
</reference>
<dbReference type="AlphaFoldDB" id="A0A8J7QCF7"/>
<evidence type="ECO:0000313" key="3">
    <source>
        <dbReference type="EMBL" id="MBO1321564.1"/>
    </source>
</evidence>
<comment type="caution">
    <text evidence="3">The sequence shown here is derived from an EMBL/GenBank/DDBJ whole genome shotgun (WGS) entry which is preliminary data.</text>
</comment>
<feature type="coiled-coil region" evidence="1">
    <location>
        <begin position="393"/>
        <end position="420"/>
    </location>
</feature>
<evidence type="ECO:0000259" key="2">
    <source>
        <dbReference type="Pfam" id="PF10088"/>
    </source>
</evidence>
<evidence type="ECO:0000313" key="4">
    <source>
        <dbReference type="Proteomes" id="UP000664417"/>
    </source>
</evidence>
<protein>
    <submittedName>
        <fullName evidence="3">DUF2326 domain-containing protein</fullName>
    </submittedName>
</protein>
<name>A0A8J7QCF7_9BACT</name>
<gene>
    <name evidence="3" type="ORF">J3U88_24010</name>
</gene>
<sequence>MFLRSLVIKKGEAVIRSIPFHMGLNLIVDETISCEGQESGNNVGKTTVLKLIDFCLGSDGENIYLEDEFKGKANAQVEAFVKRADFEVCLTLTRDLDSTMDDIIIRRNFLERSAKVFEINGEKQTLKSFPAKLKSLVFRSDDEKPTWKQLVAKNIRYEKERLTNTLKVLSPYTRTEEYEALYLFWLGVDVDINARKQKKIRERTQERNLMNRLKKVTSYSQINQSLIIVDRDIKDLSEKRASIGDGEDYNETLNRFVEVKSLIQKFSRVITRLELRKQLILESRDALRQEVSQVDLSHVRSVYEQAKAYVPNLQRTFEETVVFHNQMVQSKLRFVSVELPELETELKEQRDQLEAALAEQEALTLQLDRLGYYGDVRELDRKLNSAFETKGSLESQKKLWDETQDKLDVLEEEIDEINKGIYSKDDLIQQQITEFNRYFSLLSKQLYGEQFVLSSDKKEKGYTLEISSISGNLGTGKKKGQIAAFDLAYIQFADSREIECLHFILQDQIENVHDNQLSSILTKLVSQTNCQYILPVLRDKLPPDIDVDSHQIVSLSQKDKLFRI</sequence>
<dbReference type="Pfam" id="PF10088">
    <property type="entry name" value="DUF2326"/>
    <property type="match status" value="1"/>
</dbReference>
<feature type="domain" description="DUF2326" evidence="2">
    <location>
        <begin position="442"/>
        <end position="564"/>
    </location>
</feature>
<dbReference type="Gene3D" id="3.40.50.300">
    <property type="entry name" value="P-loop containing nucleotide triphosphate hydrolases"/>
    <property type="match status" value="1"/>
</dbReference>
<dbReference type="InterPro" id="IPR027417">
    <property type="entry name" value="P-loop_NTPase"/>
</dbReference>
<keyword evidence="1" id="KW-0175">Coiled coil</keyword>
<keyword evidence="4" id="KW-1185">Reference proteome</keyword>
<proteinExistence type="predicted"/>
<dbReference type="RefSeq" id="WP_207861538.1">
    <property type="nucleotide sequence ID" value="NZ_JAFREP010000025.1"/>
</dbReference>
<dbReference type="EMBL" id="JAFREP010000025">
    <property type="protein sequence ID" value="MBO1321564.1"/>
    <property type="molecule type" value="Genomic_DNA"/>
</dbReference>
<feature type="coiled-coil region" evidence="1">
    <location>
        <begin position="332"/>
        <end position="366"/>
    </location>
</feature>
<dbReference type="InterPro" id="IPR018760">
    <property type="entry name" value="DUF2326"/>
</dbReference>